<dbReference type="EMBL" id="GBRH01179940">
    <property type="protein sequence ID" value="JAE17956.1"/>
    <property type="molecule type" value="Transcribed_RNA"/>
</dbReference>
<keyword evidence="1" id="KW-0472">Membrane</keyword>
<proteinExistence type="predicted"/>
<keyword evidence="1" id="KW-0812">Transmembrane</keyword>
<reference evidence="2" key="1">
    <citation type="submission" date="2014-09" db="EMBL/GenBank/DDBJ databases">
        <authorList>
            <person name="Magalhaes I.L.F."/>
            <person name="Oliveira U."/>
            <person name="Santos F.R."/>
            <person name="Vidigal T.H.D.A."/>
            <person name="Brescovit A.D."/>
            <person name="Santos A.J."/>
        </authorList>
    </citation>
    <scope>NUCLEOTIDE SEQUENCE</scope>
    <source>
        <tissue evidence="2">Shoot tissue taken approximately 20 cm above the soil surface</tissue>
    </source>
</reference>
<feature type="transmembrane region" description="Helical" evidence="1">
    <location>
        <begin position="13"/>
        <end position="33"/>
    </location>
</feature>
<sequence>MSPFFFLDHDVNVMYWMGPFPSDSSIFILFYTYKQMTSI</sequence>
<reference evidence="2" key="2">
    <citation type="journal article" date="2015" name="Data Brief">
        <title>Shoot transcriptome of the giant reed, Arundo donax.</title>
        <authorList>
            <person name="Barrero R.A."/>
            <person name="Guerrero F.D."/>
            <person name="Moolhuijzen P."/>
            <person name="Goolsby J.A."/>
            <person name="Tidwell J."/>
            <person name="Bellgard S.E."/>
            <person name="Bellgard M.I."/>
        </authorList>
    </citation>
    <scope>NUCLEOTIDE SEQUENCE</scope>
    <source>
        <tissue evidence="2">Shoot tissue taken approximately 20 cm above the soil surface</tissue>
    </source>
</reference>
<evidence type="ECO:0000313" key="2">
    <source>
        <dbReference type="EMBL" id="JAE17956.1"/>
    </source>
</evidence>
<dbReference type="AlphaFoldDB" id="A0A0A9G5Y9"/>
<keyword evidence="1" id="KW-1133">Transmembrane helix</keyword>
<protein>
    <submittedName>
        <fullName evidence="2">Uncharacterized protein</fullName>
    </submittedName>
</protein>
<evidence type="ECO:0000256" key="1">
    <source>
        <dbReference type="SAM" id="Phobius"/>
    </source>
</evidence>
<accession>A0A0A9G5Y9</accession>
<organism evidence="2">
    <name type="scientific">Arundo donax</name>
    <name type="common">Giant reed</name>
    <name type="synonym">Donax arundinaceus</name>
    <dbReference type="NCBI Taxonomy" id="35708"/>
    <lineage>
        <taxon>Eukaryota</taxon>
        <taxon>Viridiplantae</taxon>
        <taxon>Streptophyta</taxon>
        <taxon>Embryophyta</taxon>
        <taxon>Tracheophyta</taxon>
        <taxon>Spermatophyta</taxon>
        <taxon>Magnoliopsida</taxon>
        <taxon>Liliopsida</taxon>
        <taxon>Poales</taxon>
        <taxon>Poaceae</taxon>
        <taxon>PACMAD clade</taxon>
        <taxon>Arundinoideae</taxon>
        <taxon>Arundineae</taxon>
        <taxon>Arundo</taxon>
    </lineage>
</organism>
<name>A0A0A9G5Y9_ARUDO</name>